<proteinExistence type="predicted"/>
<sequence length="110" mass="12624">MSQATGYGPSRDSGSRWKRLCFSGDENDYDLWETKFLGHLRMMKLKDTILGLTLSNATLDVDLDRNQNEECYAEIIQFLDDKSLSLVMREVADDGRKALKILREHYSSEG</sequence>
<gene>
    <name evidence="1" type="ORF">HOLleu_01476</name>
</gene>
<dbReference type="OrthoDB" id="10059408at2759"/>
<accession>A0A9Q1CPZ9</accession>
<evidence type="ECO:0000313" key="2">
    <source>
        <dbReference type="Proteomes" id="UP001152320"/>
    </source>
</evidence>
<name>A0A9Q1CPZ9_HOLLE</name>
<protein>
    <submittedName>
        <fullName evidence="1">Uncharacterized protein</fullName>
    </submittedName>
</protein>
<evidence type="ECO:0000313" key="1">
    <source>
        <dbReference type="EMBL" id="KAJ8048955.1"/>
    </source>
</evidence>
<organism evidence="1 2">
    <name type="scientific">Holothuria leucospilota</name>
    <name type="common">Black long sea cucumber</name>
    <name type="synonym">Mertensiothuria leucospilota</name>
    <dbReference type="NCBI Taxonomy" id="206669"/>
    <lineage>
        <taxon>Eukaryota</taxon>
        <taxon>Metazoa</taxon>
        <taxon>Echinodermata</taxon>
        <taxon>Eleutherozoa</taxon>
        <taxon>Echinozoa</taxon>
        <taxon>Holothuroidea</taxon>
        <taxon>Aspidochirotacea</taxon>
        <taxon>Aspidochirotida</taxon>
        <taxon>Holothuriidae</taxon>
        <taxon>Holothuria</taxon>
    </lineage>
</organism>
<reference evidence="1" key="1">
    <citation type="submission" date="2021-10" db="EMBL/GenBank/DDBJ databases">
        <title>Tropical sea cucumber genome reveals ecological adaptation and Cuvierian tubules defense mechanism.</title>
        <authorList>
            <person name="Chen T."/>
        </authorList>
    </citation>
    <scope>NUCLEOTIDE SEQUENCE</scope>
    <source>
        <strain evidence="1">Nanhai2018</strain>
        <tissue evidence="1">Muscle</tissue>
    </source>
</reference>
<dbReference type="AlphaFoldDB" id="A0A9Q1CPZ9"/>
<dbReference type="EMBL" id="JAIZAY010000001">
    <property type="protein sequence ID" value="KAJ8048955.1"/>
    <property type="molecule type" value="Genomic_DNA"/>
</dbReference>
<dbReference type="Proteomes" id="UP001152320">
    <property type="component" value="Chromosome 1"/>
</dbReference>
<keyword evidence="2" id="KW-1185">Reference proteome</keyword>
<comment type="caution">
    <text evidence="1">The sequence shown here is derived from an EMBL/GenBank/DDBJ whole genome shotgun (WGS) entry which is preliminary data.</text>
</comment>